<accession>A0ABY0P3J0</accession>
<comment type="caution">
    <text evidence="1">The sequence shown here is derived from an EMBL/GenBank/DDBJ whole genome shotgun (WGS) entry which is preliminary data.</text>
</comment>
<evidence type="ECO:0000313" key="1">
    <source>
        <dbReference type="EMBL" id="SDG83920.1"/>
    </source>
</evidence>
<evidence type="ECO:0000313" key="2">
    <source>
        <dbReference type="Proteomes" id="UP000199468"/>
    </source>
</evidence>
<dbReference type="RefSeq" id="WP_091858727.1">
    <property type="nucleotide sequence ID" value="NZ_FNBZ01000005.1"/>
</dbReference>
<evidence type="ECO:0008006" key="3">
    <source>
        <dbReference type="Google" id="ProtNLM"/>
    </source>
</evidence>
<keyword evidence="2" id="KW-1185">Reference proteome</keyword>
<dbReference type="Proteomes" id="UP000199468">
    <property type="component" value="Unassembled WGS sequence"/>
</dbReference>
<proteinExistence type="predicted"/>
<name>A0ABY0P3J0_9HYPH</name>
<gene>
    <name evidence="1" type="ORF">SAMN05421844_105415</name>
</gene>
<reference evidence="1 2" key="1">
    <citation type="submission" date="2016-10" db="EMBL/GenBank/DDBJ databases">
        <authorList>
            <person name="Varghese N."/>
            <person name="Submissions S."/>
        </authorList>
    </citation>
    <scope>NUCLEOTIDE SEQUENCE [LARGE SCALE GENOMIC DNA]</scope>
    <source>
        <strain evidence="1 2">DSM 26672</strain>
    </source>
</reference>
<sequence length="77" mass="8836">MVALQDPVAPQPPRNRRELYREKCQDEDGNRFTVIVWQNKPGLSTVSYSLADGTPVHYEDECYFATPTGKMLTRCED</sequence>
<protein>
    <recommendedName>
        <fullName evidence="3">Lipoprotein</fullName>
    </recommendedName>
</protein>
<organism evidence="1 2">
    <name type="scientific">Bosea robiniae</name>
    <dbReference type="NCBI Taxonomy" id="1036780"/>
    <lineage>
        <taxon>Bacteria</taxon>
        <taxon>Pseudomonadati</taxon>
        <taxon>Pseudomonadota</taxon>
        <taxon>Alphaproteobacteria</taxon>
        <taxon>Hyphomicrobiales</taxon>
        <taxon>Boseaceae</taxon>
        <taxon>Bosea</taxon>
    </lineage>
</organism>
<dbReference type="EMBL" id="FNBZ01000005">
    <property type="protein sequence ID" value="SDG83920.1"/>
    <property type="molecule type" value="Genomic_DNA"/>
</dbReference>